<keyword evidence="2" id="KW-1185">Reference proteome</keyword>
<evidence type="ECO:0000313" key="2">
    <source>
        <dbReference type="Proteomes" id="UP001237780"/>
    </source>
</evidence>
<protein>
    <submittedName>
        <fullName evidence="1">Uncharacterized protein</fullName>
    </submittedName>
</protein>
<proteinExistence type="predicted"/>
<comment type="caution">
    <text evidence="1">The sequence shown here is derived from an EMBL/GenBank/DDBJ whole genome shotgun (WGS) entry which is preliminary data.</text>
</comment>
<evidence type="ECO:0000313" key="1">
    <source>
        <dbReference type="EMBL" id="MDQ0995195.1"/>
    </source>
</evidence>
<dbReference type="EMBL" id="JAUSZT010000002">
    <property type="protein sequence ID" value="MDQ0995195.1"/>
    <property type="molecule type" value="Genomic_DNA"/>
</dbReference>
<reference evidence="1 2" key="1">
    <citation type="submission" date="2023-07" db="EMBL/GenBank/DDBJ databases">
        <title>Comparative genomics of wheat-associated soil bacteria to identify genetic determinants of phenazine resistance.</title>
        <authorList>
            <person name="Mouncey N."/>
        </authorList>
    </citation>
    <scope>NUCLEOTIDE SEQUENCE [LARGE SCALE GENOMIC DNA]</scope>
    <source>
        <strain evidence="1 2">W4I11</strain>
    </source>
</reference>
<accession>A0ABU0S349</accession>
<gene>
    <name evidence="1" type="ORF">QFZ34_000372</name>
</gene>
<dbReference type="Proteomes" id="UP001237780">
    <property type="component" value="Unassembled WGS sequence"/>
</dbReference>
<organism evidence="1 2">
    <name type="scientific">Phyllobacterium ifriqiyense</name>
    <dbReference type="NCBI Taxonomy" id="314238"/>
    <lineage>
        <taxon>Bacteria</taxon>
        <taxon>Pseudomonadati</taxon>
        <taxon>Pseudomonadota</taxon>
        <taxon>Alphaproteobacteria</taxon>
        <taxon>Hyphomicrobiales</taxon>
        <taxon>Phyllobacteriaceae</taxon>
        <taxon>Phyllobacterium</taxon>
    </lineage>
</organism>
<sequence length="143" mass="16061">MGKEQIGGSVQIRHFRIRQPVWIAGILPGGSPRYPASPVRDALSIHTHRNVHGLGRCDIYPTIGILAELSRWFIGVRLFGGEDVVEGHTDARNGESDEIVVGVRENRKLIALAQPPQDIRQFGVRPHILWRRRDAFDPVFSGR</sequence>
<name>A0ABU0S349_9HYPH</name>